<sequence>MSKNNVGKLLWELIEEQLRASERDEARLLVGKDLIEQTHELKAEINQFLALSGVQSMCKISLTPTKIPSSKSISTNEILRFSKLFQRDSYTPETASKMVPNIPDANSLLNDLVAKIQKCLLEERVQLEEYLKKLQDTILGRFNSYSETPFGDDNCHLRVHDDQESAKGLRNAGQLAGISDQIIDHSSDSATRNTISSGSSRSANSSTSISPRTPSEVKVHGRNSSHSRASPVSRSPKNLHLKNSERLSPSSKMLLPSSRPLTIYKNGVQPQTDSISDQNISTLPPLNSNGITGITAAGRDSPKIRANRLVNNNNSIRTGVESHRFNAAQRFRQMVCRNRQQASSLRTGNVQDS</sequence>
<feature type="compositionally biased region" description="Polar residues" evidence="1">
    <location>
        <begin position="268"/>
        <end position="291"/>
    </location>
</feature>
<feature type="region of interest" description="Disordered" evidence="1">
    <location>
        <begin position="180"/>
        <end position="291"/>
    </location>
</feature>
<gene>
    <name evidence="2" type="ORF">D915_003002</name>
</gene>
<name>A0A4E0REN0_FASHE</name>
<dbReference type="Proteomes" id="UP000230066">
    <property type="component" value="Unassembled WGS sequence"/>
</dbReference>
<dbReference type="AlphaFoldDB" id="A0A4E0REN0"/>
<dbReference type="EMBL" id="JXXN02000890">
    <property type="protein sequence ID" value="THD26036.1"/>
    <property type="molecule type" value="Genomic_DNA"/>
</dbReference>
<reference evidence="2" key="1">
    <citation type="submission" date="2019-03" db="EMBL/GenBank/DDBJ databases">
        <title>Improved annotation for the trematode Fasciola hepatica.</title>
        <authorList>
            <person name="Choi Y.-J."/>
            <person name="Martin J."/>
            <person name="Mitreva M."/>
        </authorList>
    </citation>
    <scope>NUCLEOTIDE SEQUENCE [LARGE SCALE GENOMIC DNA]</scope>
</reference>
<keyword evidence="3" id="KW-1185">Reference proteome</keyword>
<proteinExistence type="predicted"/>
<organism evidence="2 3">
    <name type="scientific">Fasciola hepatica</name>
    <name type="common">Liver fluke</name>
    <dbReference type="NCBI Taxonomy" id="6192"/>
    <lineage>
        <taxon>Eukaryota</taxon>
        <taxon>Metazoa</taxon>
        <taxon>Spiralia</taxon>
        <taxon>Lophotrochozoa</taxon>
        <taxon>Platyhelminthes</taxon>
        <taxon>Trematoda</taxon>
        <taxon>Digenea</taxon>
        <taxon>Plagiorchiida</taxon>
        <taxon>Echinostomata</taxon>
        <taxon>Echinostomatoidea</taxon>
        <taxon>Fasciolidae</taxon>
        <taxon>Fasciola</taxon>
    </lineage>
</organism>
<feature type="compositionally biased region" description="Low complexity" evidence="1">
    <location>
        <begin position="247"/>
        <end position="261"/>
    </location>
</feature>
<evidence type="ECO:0000313" key="2">
    <source>
        <dbReference type="EMBL" id="THD26036.1"/>
    </source>
</evidence>
<comment type="caution">
    <text evidence="2">The sequence shown here is derived from an EMBL/GenBank/DDBJ whole genome shotgun (WGS) entry which is preliminary data.</text>
</comment>
<feature type="compositionally biased region" description="Low complexity" evidence="1">
    <location>
        <begin position="226"/>
        <end position="235"/>
    </location>
</feature>
<evidence type="ECO:0008006" key="4">
    <source>
        <dbReference type="Google" id="ProtNLM"/>
    </source>
</evidence>
<feature type="compositionally biased region" description="Low complexity" evidence="1">
    <location>
        <begin position="188"/>
        <end position="210"/>
    </location>
</feature>
<protein>
    <recommendedName>
        <fullName evidence="4">Coiled-coil domain-containing protein 24</fullName>
    </recommendedName>
</protein>
<accession>A0A4E0REN0</accession>
<evidence type="ECO:0000313" key="3">
    <source>
        <dbReference type="Proteomes" id="UP000230066"/>
    </source>
</evidence>
<evidence type="ECO:0000256" key="1">
    <source>
        <dbReference type="SAM" id="MobiDB-lite"/>
    </source>
</evidence>